<dbReference type="CDD" id="cd03213">
    <property type="entry name" value="ABCG_EPDR"/>
    <property type="match status" value="1"/>
</dbReference>
<evidence type="ECO:0000256" key="3">
    <source>
        <dbReference type="ARBA" id="ARBA00022692"/>
    </source>
</evidence>
<dbReference type="SMART" id="SM00382">
    <property type="entry name" value="AAA"/>
    <property type="match status" value="1"/>
</dbReference>
<evidence type="ECO:0000259" key="9">
    <source>
        <dbReference type="PROSITE" id="PS50893"/>
    </source>
</evidence>
<evidence type="ECO:0000256" key="4">
    <source>
        <dbReference type="ARBA" id="ARBA00022741"/>
    </source>
</evidence>
<comment type="caution">
    <text evidence="10">The sequence shown here is derived from an EMBL/GenBank/DDBJ whole genome shotgun (WGS) entry which is preliminary data.</text>
</comment>
<dbReference type="VEuPathDB" id="FungiDB:RhiirA1_31738"/>
<dbReference type="InterPro" id="IPR003439">
    <property type="entry name" value="ABC_transporter-like_ATP-bd"/>
</dbReference>
<feature type="domain" description="ABC transporter" evidence="9">
    <location>
        <begin position="1"/>
        <end position="242"/>
    </location>
</feature>
<dbReference type="GO" id="GO:0140359">
    <property type="term" value="F:ABC-type transporter activity"/>
    <property type="evidence" value="ECO:0007669"/>
    <property type="project" value="InterPro"/>
</dbReference>
<feature type="transmembrane region" description="Helical" evidence="8">
    <location>
        <begin position="573"/>
        <end position="595"/>
    </location>
</feature>
<keyword evidence="5" id="KW-0067">ATP-binding</keyword>
<evidence type="ECO:0000256" key="6">
    <source>
        <dbReference type="ARBA" id="ARBA00022989"/>
    </source>
</evidence>
<dbReference type="SUPFAM" id="SSF52540">
    <property type="entry name" value="P-loop containing nucleoside triphosphate hydrolases"/>
    <property type="match status" value="1"/>
</dbReference>
<feature type="transmembrane region" description="Helical" evidence="8">
    <location>
        <begin position="442"/>
        <end position="465"/>
    </location>
</feature>
<feature type="transmembrane region" description="Helical" evidence="8">
    <location>
        <begin position="367"/>
        <end position="394"/>
    </location>
</feature>
<dbReference type="Pfam" id="PF19055">
    <property type="entry name" value="ABC2_membrane_7"/>
    <property type="match status" value="1"/>
</dbReference>
<evidence type="ECO:0000313" key="10">
    <source>
        <dbReference type="EMBL" id="PKK74390.1"/>
    </source>
</evidence>
<evidence type="ECO:0000256" key="1">
    <source>
        <dbReference type="ARBA" id="ARBA00004141"/>
    </source>
</evidence>
<keyword evidence="2" id="KW-0813">Transport</keyword>
<keyword evidence="3 8" id="KW-0812">Transmembrane</keyword>
<dbReference type="GO" id="GO:0005524">
    <property type="term" value="F:ATP binding"/>
    <property type="evidence" value="ECO:0007669"/>
    <property type="project" value="UniProtKB-KW"/>
</dbReference>
<dbReference type="InterPro" id="IPR043926">
    <property type="entry name" value="ABCG_dom"/>
</dbReference>
<dbReference type="Pfam" id="PF00005">
    <property type="entry name" value="ABC_tran"/>
    <property type="match status" value="1"/>
</dbReference>
<dbReference type="VEuPathDB" id="FungiDB:FUN_005488"/>
<dbReference type="PANTHER" id="PTHR48041">
    <property type="entry name" value="ABC TRANSPORTER G FAMILY MEMBER 28"/>
    <property type="match status" value="1"/>
</dbReference>
<dbReference type="GO" id="GO:0005886">
    <property type="term" value="C:plasma membrane"/>
    <property type="evidence" value="ECO:0007669"/>
    <property type="project" value="TreeGrafter"/>
</dbReference>
<feature type="transmembrane region" description="Helical" evidence="8">
    <location>
        <begin position="415"/>
        <end position="436"/>
    </location>
</feature>
<dbReference type="InterPro" id="IPR003593">
    <property type="entry name" value="AAA+_ATPase"/>
</dbReference>
<dbReference type="EMBL" id="LLXL01000306">
    <property type="protein sequence ID" value="PKK74390.1"/>
    <property type="molecule type" value="Genomic_DNA"/>
</dbReference>
<dbReference type="Gene3D" id="3.40.50.300">
    <property type="entry name" value="P-loop containing nucleotide triphosphate hydrolases"/>
    <property type="match status" value="1"/>
</dbReference>
<organism evidence="10 11">
    <name type="scientific">Rhizophagus irregularis</name>
    <dbReference type="NCBI Taxonomy" id="588596"/>
    <lineage>
        <taxon>Eukaryota</taxon>
        <taxon>Fungi</taxon>
        <taxon>Fungi incertae sedis</taxon>
        <taxon>Mucoromycota</taxon>
        <taxon>Glomeromycotina</taxon>
        <taxon>Glomeromycetes</taxon>
        <taxon>Glomerales</taxon>
        <taxon>Glomeraceae</taxon>
        <taxon>Rhizophagus</taxon>
    </lineage>
</organism>
<name>A0A2N1NKL3_9GLOM</name>
<feature type="transmembrane region" description="Helical" evidence="8">
    <location>
        <begin position="477"/>
        <end position="495"/>
    </location>
</feature>
<dbReference type="InterPro" id="IPR050352">
    <property type="entry name" value="ABCG_transporters"/>
</dbReference>
<reference evidence="10 11" key="2">
    <citation type="submission" date="2017-10" db="EMBL/GenBank/DDBJ databases">
        <title>Extensive intraspecific genome diversity in a model arbuscular mycorrhizal fungus.</title>
        <authorList>
            <person name="Chen E.C.H."/>
            <person name="Morin E."/>
            <person name="Baudet D."/>
            <person name="Noel J."/>
            <person name="Ndikumana S."/>
            <person name="Charron P."/>
            <person name="St-Onge C."/>
            <person name="Giorgi J."/>
            <person name="Grigoriev I.V."/>
            <person name="Roux C."/>
            <person name="Martin F.M."/>
            <person name="Corradi N."/>
        </authorList>
    </citation>
    <scope>NUCLEOTIDE SEQUENCE [LARGE SCALE GENOMIC DNA]</scope>
    <source>
        <strain evidence="10 11">C2</strain>
    </source>
</reference>
<gene>
    <name evidence="10" type="ORF">RhiirC2_738902</name>
</gene>
<evidence type="ECO:0000256" key="8">
    <source>
        <dbReference type="SAM" id="Phobius"/>
    </source>
</evidence>
<dbReference type="PANTHER" id="PTHR48041:SF63">
    <property type="entry name" value="EARLY GENE AT 23, ISOFORM C"/>
    <property type="match status" value="1"/>
</dbReference>
<dbReference type="GO" id="GO:0016887">
    <property type="term" value="F:ATP hydrolysis activity"/>
    <property type="evidence" value="ECO:0007669"/>
    <property type="project" value="InterPro"/>
</dbReference>
<feature type="transmembrane region" description="Helical" evidence="8">
    <location>
        <begin position="332"/>
        <end position="355"/>
    </location>
</feature>
<dbReference type="InterPro" id="IPR027417">
    <property type="entry name" value="P-loop_NTPase"/>
</dbReference>
<evidence type="ECO:0000313" key="11">
    <source>
        <dbReference type="Proteomes" id="UP000233469"/>
    </source>
</evidence>
<dbReference type="Pfam" id="PF01061">
    <property type="entry name" value="ABC2_membrane"/>
    <property type="match status" value="1"/>
</dbReference>
<keyword evidence="10" id="KW-0378">Hydrolase</keyword>
<keyword evidence="4" id="KW-0547">Nucleotide-binding</keyword>
<sequence length="604" mass="67709">MGNSDSKLESGKHVRTLIENIHGCANPGEILAIMGPSGCGKTTLLNLLGDRVGSKGVQGTVTLNGHKPTKKSKRFVAYCTQDDIFFPQLTVKETLSYTARLRLPREMSRRDKLKQVDNTMSLLNLSKCANTIIGDHRTRGVSGGERKRTNIASELLTDPSVILLDEPTSGLDSSLALELTKILKEFAVKQKKTIIMVIHQPSSQVFESFDKLMLMADGHMVYFGERAGVVDYLADQGYKCHPNFNPADYILELLNDNTIKQKLINAYAHSIRDDPTGKQAIEKYSRRSRTDNQLSNTILNAPVTSTRRWEATFIQQVSILTQRTFKQSRSVILSRVDIFQTIALAIICLIVWLQIPFAETNIADRVGSIFFCGVFWSFHPMIGAVSSFPLDLVMLSKERQSRSYRLLSYYLSKQIAELPLVMFNPALFTIPVYWAANLLPDFGRFVAYLIVILLGTVTSQSFGYFFGATLLNVQKSISVSMVFILASMLLGGFYIKHLPMGLSWLKYLSFVKYSYSLLMQIQFDTPKAQFRCARPGELPPGEVSMCDLGDNGPMSNISGVSILQSEGLDDLPWYVNLLVLIGFCIVARVLAYFSLRRNSRRNKE</sequence>
<dbReference type="AlphaFoldDB" id="A0A2N1NKL3"/>
<comment type="subcellular location">
    <subcellularLocation>
        <location evidence="1">Membrane</location>
        <topology evidence="1">Multi-pass membrane protein</topology>
    </subcellularLocation>
</comment>
<evidence type="ECO:0000256" key="2">
    <source>
        <dbReference type="ARBA" id="ARBA00022448"/>
    </source>
</evidence>
<evidence type="ECO:0000256" key="5">
    <source>
        <dbReference type="ARBA" id="ARBA00022840"/>
    </source>
</evidence>
<keyword evidence="6 8" id="KW-1133">Transmembrane helix</keyword>
<protein>
    <submittedName>
        <fullName evidence="10">P-loop containing nucleoside triphosphate hydrolase protein</fullName>
    </submittedName>
</protein>
<evidence type="ECO:0000256" key="7">
    <source>
        <dbReference type="ARBA" id="ARBA00023136"/>
    </source>
</evidence>
<dbReference type="PROSITE" id="PS50893">
    <property type="entry name" value="ABC_TRANSPORTER_2"/>
    <property type="match status" value="1"/>
</dbReference>
<accession>A0A2N1NKL3</accession>
<dbReference type="Proteomes" id="UP000233469">
    <property type="component" value="Unassembled WGS sequence"/>
</dbReference>
<proteinExistence type="predicted"/>
<dbReference type="InterPro" id="IPR013525">
    <property type="entry name" value="ABC2_TM"/>
</dbReference>
<dbReference type="VEuPathDB" id="FungiDB:RhiirFUN_001045"/>
<keyword evidence="7 8" id="KW-0472">Membrane</keyword>
<reference evidence="10 11" key="1">
    <citation type="submission" date="2016-04" db="EMBL/GenBank/DDBJ databases">
        <title>Genome analyses suggest a sexual origin of heterokaryosis in a supposedly ancient asexual fungus.</title>
        <authorList>
            <person name="Ropars J."/>
            <person name="Sedzielewska K."/>
            <person name="Noel J."/>
            <person name="Charron P."/>
            <person name="Farinelli L."/>
            <person name="Marton T."/>
            <person name="Kruger M."/>
            <person name="Pelin A."/>
            <person name="Brachmann A."/>
            <person name="Corradi N."/>
        </authorList>
    </citation>
    <scope>NUCLEOTIDE SEQUENCE [LARGE SCALE GENOMIC DNA]</scope>
    <source>
        <strain evidence="10 11">C2</strain>
    </source>
</reference>